<organism evidence="1 2">
    <name type="scientific">Nocardiopsis exhalans</name>
    <dbReference type="NCBI Taxonomy" id="163604"/>
    <lineage>
        <taxon>Bacteria</taxon>
        <taxon>Bacillati</taxon>
        <taxon>Actinomycetota</taxon>
        <taxon>Actinomycetes</taxon>
        <taxon>Streptosporangiales</taxon>
        <taxon>Nocardiopsidaceae</taxon>
        <taxon>Nocardiopsis</taxon>
    </lineage>
</organism>
<protein>
    <submittedName>
        <fullName evidence="1">Uncharacterized protein</fullName>
    </submittedName>
</protein>
<dbReference type="EMBL" id="CP099837">
    <property type="protein sequence ID" value="USY17896.1"/>
    <property type="molecule type" value="Genomic_DNA"/>
</dbReference>
<proteinExistence type="predicted"/>
<dbReference type="RefSeq" id="WP_254417386.1">
    <property type="nucleotide sequence ID" value="NZ_BAAAJB010000011.1"/>
</dbReference>
<reference evidence="1" key="1">
    <citation type="submission" date="2022-06" db="EMBL/GenBank/DDBJ databases">
        <authorList>
            <person name="Ping M."/>
        </authorList>
    </citation>
    <scope>NUCLEOTIDE SEQUENCE</scope>
    <source>
        <strain evidence="1">JCM11759T</strain>
    </source>
</reference>
<dbReference type="Proteomes" id="UP001055940">
    <property type="component" value="Chromosome"/>
</dbReference>
<accession>A0ABY5D0R5</accession>
<gene>
    <name evidence="1" type="ORF">NE857_21515</name>
</gene>
<name>A0ABY5D0R5_9ACTN</name>
<evidence type="ECO:0000313" key="2">
    <source>
        <dbReference type="Proteomes" id="UP001055940"/>
    </source>
</evidence>
<sequence length="78" mass="8248">MPEPTAYTHDQIAVALNRASADISEAASLPDEGTIDALNLLVNAAIHYLEHPGDGLAEVVEADYDATTLDKVLGWISS</sequence>
<keyword evidence="2" id="KW-1185">Reference proteome</keyword>
<evidence type="ECO:0000313" key="1">
    <source>
        <dbReference type="EMBL" id="USY17896.1"/>
    </source>
</evidence>